<sequence>MWSDPVHQVSYLGIVTTFVNDQFEYRSYHLCCCPFEEEDKTSKSITSPLQKKIKRFGVDDISFVKFASDRGPNFVKALKNYTSYFCFGQRLNDILVMCFYQNEPIKVQIRSSTGSMNGNIFSSKDFIDSSIAGDDIAFVEISKTNVKDLPNFAREVLKTLNNCKDIVKYVKLVS</sequence>
<dbReference type="EMBL" id="CAJNXB010003700">
    <property type="protein sequence ID" value="CAF3332155.1"/>
    <property type="molecule type" value="Genomic_DNA"/>
</dbReference>
<dbReference type="SUPFAM" id="SSF53098">
    <property type="entry name" value="Ribonuclease H-like"/>
    <property type="match status" value="1"/>
</dbReference>
<dbReference type="Proteomes" id="UP000663833">
    <property type="component" value="Unassembled WGS sequence"/>
</dbReference>
<dbReference type="Proteomes" id="UP000663869">
    <property type="component" value="Unassembled WGS sequence"/>
</dbReference>
<dbReference type="EMBL" id="CAJNYD010004481">
    <property type="protein sequence ID" value="CAF3604479.1"/>
    <property type="molecule type" value="Genomic_DNA"/>
</dbReference>
<name>A0A818NET5_9BILA</name>
<evidence type="ECO:0000313" key="3">
    <source>
        <dbReference type="EMBL" id="CAF3723320.1"/>
    </source>
</evidence>
<dbReference type="EMBL" id="CAJNYU010004070">
    <property type="protein sequence ID" value="CAF3723320.1"/>
    <property type="molecule type" value="Genomic_DNA"/>
</dbReference>
<accession>A0A818NET5</accession>
<gene>
    <name evidence="3" type="ORF">FME351_LOCUS29205</name>
    <name evidence="2" type="ORF">LUA448_LOCUS30608</name>
    <name evidence="1" type="ORF">TIS948_LOCUS21458</name>
</gene>
<evidence type="ECO:0000313" key="1">
    <source>
        <dbReference type="EMBL" id="CAF3332155.1"/>
    </source>
</evidence>
<evidence type="ECO:0000313" key="2">
    <source>
        <dbReference type="EMBL" id="CAF3604479.1"/>
    </source>
</evidence>
<organism evidence="2 4">
    <name type="scientific">Rotaria socialis</name>
    <dbReference type="NCBI Taxonomy" id="392032"/>
    <lineage>
        <taxon>Eukaryota</taxon>
        <taxon>Metazoa</taxon>
        <taxon>Spiralia</taxon>
        <taxon>Gnathifera</taxon>
        <taxon>Rotifera</taxon>
        <taxon>Eurotatoria</taxon>
        <taxon>Bdelloidea</taxon>
        <taxon>Philodinida</taxon>
        <taxon>Philodinidae</taxon>
        <taxon>Rotaria</taxon>
    </lineage>
</organism>
<dbReference type="AlphaFoldDB" id="A0A818NET5"/>
<dbReference type="Proteomes" id="UP000663825">
    <property type="component" value="Unassembled WGS sequence"/>
</dbReference>
<comment type="caution">
    <text evidence="2">The sequence shown here is derived from an EMBL/GenBank/DDBJ whole genome shotgun (WGS) entry which is preliminary data.</text>
</comment>
<reference evidence="2" key="1">
    <citation type="submission" date="2021-02" db="EMBL/GenBank/DDBJ databases">
        <authorList>
            <person name="Nowell W R."/>
        </authorList>
    </citation>
    <scope>NUCLEOTIDE SEQUENCE</scope>
</reference>
<proteinExistence type="predicted"/>
<dbReference type="InterPro" id="IPR012337">
    <property type="entry name" value="RNaseH-like_sf"/>
</dbReference>
<protein>
    <submittedName>
        <fullName evidence="2">Uncharacterized protein</fullName>
    </submittedName>
</protein>
<dbReference type="OrthoDB" id="10051975at2759"/>
<evidence type="ECO:0000313" key="4">
    <source>
        <dbReference type="Proteomes" id="UP000663833"/>
    </source>
</evidence>